<keyword evidence="5" id="KW-0029">Amino-acid transport</keyword>
<dbReference type="GO" id="GO:0005524">
    <property type="term" value="F:ATP binding"/>
    <property type="evidence" value="ECO:0007669"/>
    <property type="project" value="UniProtKB-KW"/>
</dbReference>
<evidence type="ECO:0000256" key="5">
    <source>
        <dbReference type="ARBA" id="ARBA00022970"/>
    </source>
</evidence>
<dbReference type="Pfam" id="PF00005">
    <property type="entry name" value="ABC_tran"/>
    <property type="match status" value="1"/>
</dbReference>
<name>A0A1G8EGU9_9PROT</name>
<evidence type="ECO:0000313" key="8">
    <source>
        <dbReference type="Proteomes" id="UP000217076"/>
    </source>
</evidence>
<sequence>MSTAPVQSSAGEAPGATAPILSVNNIEVIYDHVILVLKGVSLEVPEGGITALLGANGAGKTTTLKAISNLLRAERGEVTKGSITYRGEQVDSMTPSELVRRGVIQVMEGRHCFEHLTIEENLLTGAYTRKDGWSAVKESLEMVYHYFPRLRERRGSQAGYTSGGEQQMCAVGRALMANPRVILLDEPSMGLAPQLVEEIFEIVRQLNAEQNVSFLLAEQNTNIALKYAKFGYILENGRVVMEGDAAELRENEDVKEFYLGIAGGDRKSFREVKHYRRRKRWL</sequence>
<dbReference type="EMBL" id="FNCV01000010">
    <property type="protein sequence ID" value="SDH68929.1"/>
    <property type="molecule type" value="Genomic_DNA"/>
</dbReference>
<dbReference type="PANTHER" id="PTHR43820:SF8">
    <property type="entry name" value="ABC TRANSPORTER SUBSTRATE-BINDING PROTEIN"/>
    <property type="match status" value="1"/>
</dbReference>
<evidence type="ECO:0000256" key="3">
    <source>
        <dbReference type="ARBA" id="ARBA00022741"/>
    </source>
</evidence>
<organism evidence="7 8">
    <name type="scientific">Roseospirillum parvum</name>
    <dbReference type="NCBI Taxonomy" id="83401"/>
    <lineage>
        <taxon>Bacteria</taxon>
        <taxon>Pseudomonadati</taxon>
        <taxon>Pseudomonadota</taxon>
        <taxon>Alphaproteobacteria</taxon>
        <taxon>Rhodospirillales</taxon>
        <taxon>Rhodospirillaceae</taxon>
        <taxon>Roseospirillum</taxon>
    </lineage>
</organism>
<dbReference type="SUPFAM" id="SSF52540">
    <property type="entry name" value="P-loop containing nucleoside triphosphate hydrolases"/>
    <property type="match status" value="1"/>
</dbReference>
<dbReference type="STRING" id="83401.SAMN05421742_11031"/>
<gene>
    <name evidence="7" type="ORF">SAMN05421742_11031</name>
</gene>
<dbReference type="GO" id="GO:0015807">
    <property type="term" value="P:L-amino acid transport"/>
    <property type="evidence" value="ECO:0007669"/>
    <property type="project" value="TreeGrafter"/>
</dbReference>
<evidence type="ECO:0000256" key="2">
    <source>
        <dbReference type="ARBA" id="ARBA00022448"/>
    </source>
</evidence>
<keyword evidence="8" id="KW-1185">Reference proteome</keyword>
<dbReference type="SMART" id="SM00382">
    <property type="entry name" value="AAA"/>
    <property type="match status" value="1"/>
</dbReference>
<dbReference type="InterPro" id="IPR003593">
    <property type="entry name" value="AAA+_ATPase"/>
</dbReference>
<dbReference type="PANTHER" id="PTHR43820">
    <property type="entry name" value="HIGH-AFFINITY BRANCHED-CHAIN AMINO ACID TRANSPORT ATP-BINDING PROTEIN LIVF"/>
    <property type="match status" value="1"/>
</dbReference>
<protein>
    <submittedName>
        <fullName evidence="7">Branched-chain amino acid transport system ATP-binding protein</fullName>
    </submittedName>
</protein>
<dbReference type="GO" id="GO:0015658">
    <property type="term" value="F:branched-chain amino acid transmembrane transporter activity"/>
    <property type="evidence" value="ECO:0007669"/>
    <property type="project" value="TreeGrafter"/>
</dbReference>
<evidence type="ECO:0000256" key="1">
    <source>
        <dbReference type="ARBA" id="ARBA00005417"/>
    </source>
</evidence>
<dbReference type="GO" id="GO:0016887">
    <property type="term" value="F:ATP hydrolysis activity"/>
    <property type="evidence" value="ECO:0007669"/>
    <property type="project" value="InterPro"/>
</dbReference>
<keyword evidence="3" id="KW-0547">Nucleotide-binding</keyword>
<evidence type="ECO:0000259" key="6">
    <source>
        <dbReference type="PROSITE" id="PS50893"/>
    </source>
</evidence>
<dbReference type="AlphaFoldDB" id="A0A1G8EGU9"/>
<dbReference type="InterPro" id="IPR027417">
    <property type="entry name" value="P-loop_NTPase"/>
</dbReference>
<feature type="domain" description="ABC transporter" evidence="6">
    <location>
        <begin position="21"/>
        <end position="261"/>
    </location>
</feature>
<dbReference type="InterPro" id="IPR003439">
    <property type="entry name" value="ABC_transporter-like_ATP-bd"/>
</dbReference>
<reference evidence="8" key="1">
    <citation type="submission" date="2016-10" db="EMBL/GenBank/DDBJ databases">
        <authorList>
            <person name="Varghese N."/>
            <person name="Submissions S."/>
        </authorList>
    </citation>
    <scope>NUCLEOTIDE SEQUENCE [LARGE SCALE GENOMIC DNA]</scope>
    <source>
        <strain evidence="8">930I</strain>
    </source>
</reference>
<dbReference type="Gene3D" id="3.40.50.300">
    <property type="entry name" value="P-loop containing nucleotide triphosphate hydrolases"/>
    <property type="match status" value="1"/>
</dbReference>
<dbReference type="InterPro" id="IPR052156">
    <property type="entry name" value="BCAA_Transport_ATP-bd_LivF"/>
</dbReference>
<dbReference type="RefSeq" id="WP_092620965.1">
    <property type="nucleotide sequence ID" value="NZ_FNCV01000010.1"/>
</dbReference>
<comment type="similarity">
    <text evidence="1">Belongs to the ABC transporter superfamily.</text>
</comment>
<evidence type="ECO:0000256" key="4">
    <source>
        <dbReference type="ARBA" id="ARBA00022840"/>
    </source>
</evidence>
<dbReference type="Proteomes" id="UP000217076">
    <property type="component" value="Unassembled WGS sequence"/>
</dbReference>
<keyword evidence="4 7" id="KW-0067">ATP-binding</keyword>
<evidence type="ECO:0000313" key="7">
    <source>
        <dbReference type="EMBL" id="SDH68929.1"/>
    </source>
</evidence>
<dbReference type="OrthoDB" id="9806149at2"/>
<proteinExistence type="inferred from homology"/>
<keyword evidence="2" id="KW-0813">Transport</keyword>
<accession>A0A1G8EGU9</accession>
<dbReference type="PROSITE" id="PS50893">
    <property type="entry name" value="ABC_TRANSPORTER_2"/>
    <property type="match status" value="1"/>
</dbReference>
<dbReference type="CDD" id="cd03224">
    <property type="entry name" value="ABC_TM1139_LivF_branched"/>
    <property type="match status" value="1"/>
</dbReference>